<evidence type="ECO:0008006" key="3">
    <source>
        <dbReference type="Google" id="ProtNLM"/>
    </source>
</evidence>
<dbReference type="InterPro" id="IPR011067">
    <property type="entry name" value="Plasmid_toxin/cell-grow_inhib"/>
</dbReference>
<evidence type="ECO:0000313" key="2">
    <source>
        <dbReference type="Proteomes" id="UP000177723"/>
    </source>
</evidence>
<name>A0A1F5WPY2_9BACT</name>
<comment type="caution">
    <text evidence="1">The sequence shown here is derived from an EMBL/GenBank/DDBJ whole genome shotgun (WGS) entry which is preliminary data.</text>
</comment>
<dbReference type="AlphaFoldDB" id="A0A1F5WPY2"/>
<dbReference type="EMBL" id="MFHT01000021">
    <property type="protein sequence ID" value="OGF77321.1"/>
    <property type="molecule type" value="Genomic_DNA"/>
</dbReference>
<dbReference type="Pfam" id="PF02452">
    <property type="entry name" value="PemK_toxin"/>
    <property type="match status" value="1"/>
</dbReference>
<proteinExistence type="predicted"/>
<evidence type="ECO:0000313" key="1">
    <source>
        <dbReference type="EMBL" id="OGF77321.1"/>
    </source>
</evidence>
<protein>
    <recommendedName>
        <fullName evidence="3">Type II toxin-antitoxin system PemK/MazF family toxin</fullName>
    </recommendedName>
</protein>
<sequence>MTLYRSGDVFIAAISSHLRAGGGYDYKLNQKEQGIAGLPLPSVIKLGKILTIDQRLIRKRIGYLPNEVTKKIIKEICKILS</sequence>
<dbReference type="Proteomes" id="UP000177723">
    <property type="component" value="Unassembled WGS sequence"/>
</dbReference>
<gene>
    <name evidence="1" type="ORF">A3F23_03420</name>
</gene>
<organism evidence="1 2">
    <name type="scientific">Candidatus Giovannonibacteria bacterium RIFCSPHIGHO2_12_FULL_43_15</name>
    <dbReference type="NCBI Taxonomy" id="1798341"/>
    <lineage>
        <taxon>Bacteria</taxon>
        <taxon>Candidatus Giovannoniibacteriota</taxon>
    </lineage>
</organism>
<dbReference type="SUPFAM" id="SSF50118">
    <property type="entry name" value="Cell growth inhibitor/plasmid maintenance toxic component"/>
    <property type="match status" value="1"/>
</dbReference>
<dbReference type="InterPro" id="IPR003477">
    <property type="entry name" value="PemK-like"/>
</dbReference>
<accession>A0A1F5WPY2</accession>
<reference evidence="1 2" key="1">
    <citation type="journal article" date="2016" name="Nat. Commun.">
        <title>Thousands of microbial genomes shed light on interconnected biogeochemical processes in an aquifer system.</title>
        <authorList>
            <person name="Anantharaman K."/>
            <person name="Brown C.T."/>
            <person name="Hug L.A."/>
            <person name="Sharon I."/>
            <person name="Castelle C.J."/>
            <person name="Probst A.J."/>
            <person name="Thomas B.C."/>
            <person name="Singh A."/>
            <person name="Wilkins M.J."/>
            <person name="Karaoz U."/>
            <person name="Brodie E.L."/>
            <person name="Williams K.H."/>
            <person name="Hubbard S.S."/>
            <person name="Banfield J.F."/>
        </authorList>
    </citation>
    <scope>NUCLEOTIDE SEQUENCE [LARGE SCALE GENOMIC DNA]</scope>
</reference>
<dbReference type="GO" id="GO:0003677">
    <property type="term" value="F:DNA binding"/>
    <property type="evidence" value="ECO:0007669"/>
    <property type="project" value="InterPro"/>
</dbReference>
<dbReference type="Gene3D" id="2.30.30.110">
    <property type="match status" value="1"/>
</dbReference>